<dbReference type="GO" id="GO:0008270">
    <property type="term" value="F:zinc ion binding"/>
    <property type="evidence" value="ECO:0007669"/>
    <property type="project" value="UniProtKB-KW"/>
</dbReference>
<keyword evidence="3" id="KW-0862">Zinc</keyword>
<dbReference type="Proteomes" id="UP000002630">
    <property type="component" value="Linkage Group LG14"/>
</dbReference>
<evidence type="ECO:0000256" key="4">
    <source>
        <dbReference type="SAM" id="MobiDB-lite"/>
    </source>
</evidence>
<evidence type="ECO:0000256" key="3">
    <source>
        <dbReference type="ARBA" id="ARBA00022833"/>
    </source>
</evidence>
<dbReference type="OrthoDB" id="8062037at2759"/>
<dbReference type="SUPFAM" id="SSF57850">
    <property type="entry name" value="RING/U-box"/>
    <property type="match status" value="1"/>
</dbReference>
<organism evidence="7 8">
    <name type="scientific">Ectocarpus siliculosus</name>
    <name type="common">Brown alga</name>
    <name type="synonym">Conferva siliculosa</name>
    <dbReference type="NCBI Taxonomy" id="2880"/>
    <lineage>
        <taxon>Eukaryota</taxon>
        <taxon>Sar</taxon>
        <taxon>Stramenopiles</taxon>
        <taxon>Ochrophyta</taxon>
        <taxon>PX clade</taxon>
        <taxon>Phaeophyceae</taxon>
        <taxon>Ectocarpales</taxon>
        <taxon>Ectocarpaceae</taxon>
        <taxon>Ectocarpus</taxon>
    </lineage>
</organism>
<dbReference type="GO" id="GO:0016020">
    <property type="term" value="C:membrane"/>
    <property type="evidence" value="ECO:0007669"/>
    <property type="project" value="TreeGrafter"/>
</dbReference>
<evidence type="ECO:0000259" key="6">
    <source>
        <dbReference type="Pfam" id="PF13445"/>
    </source>
</evidence>
<protein>
    <recommendedName>
        <fullName evidence="9">TPM domain-containing protein</fullName>
    </recommendedName>
</protein>
<feature type="region of interest" description="Disordered" evidence="4">
    <location>
        <begin position="302"/>
        <end position="328"/>
    </location>
</feature>
<keyword evidence="2" id="KW-0863">Zinc-finger</keyword>
<feature type="region of interest" description="Disordered" evidence="4">
    <location>
        <begin position="367"/>
        <end position="426"/>
    </location>
</feature>
<dbReference type="PANTHER" id="PTHR33748:SF5">
    <property type="entry name" value="GROUND-LIKE DOMAIN-CONTAINING PROTEIN"/>
    <property type="match status" value="1"/>
</dbReference>
<proteinExistence type="predicted"/>
<sequence>MLASPPGGGEEGGGGVGINVLRKGGGVVGGDEEVTAEGFARGVQDSWRVGKRGCDNGFVLVASREDRSFAISVGKGLERYLPPRDRNAALNAMKPLLREGDWDGAVVLALEEIHGRLVGNLAKAAGGGGDGGAGALSSLGWGWEDLKRWASDGWGGSGGGSGSGDGGGGGGGFRGFHLGGFENFFRESWNVDVPPGSVLLALSLLWGGATARASLQRRRYDRFEAKLAGIEAQRAMLPLSAAGGGWLVGQDALASRGVCPICLDAFSEAADGSGADTKGLVGADGMPAATLPDCGHTFCQRPSGASANPGVSRTGRLGETGGEQARERARREAAFQLASLGSQYPKFLDDRTVNRWLSKDYSSSWSRDPMLALNRPQDTGSDNGRVGGGGARKGSGWVTNGSRGLGGEERRSYGGGSSSSATGGGW</sequence>
<dbReference type="Pfam" id="PF04536">
    <property type="entry name" value="TPM_phosphatase"/>
    <property type="match status" value="1"/>
</dbReference>
<evidence type="ECO:0000313" key="8">
    <source>
        <dbReference type="Proteomes" id="UP000002630"/>
    </source>
</evidence>
<reference evidence="7 8" key="1">
    <citation type="journal article" date="2010" name="Nature">
        <title>The Ectocarpus genome and the independent evolution of multicellularity in brown algae.</title>
        <authorList>
            <person name="Cock J.M."/>
            <person name="Sterck L."/>
            <person name="Rouze P."/>
            <person name="Scornet D."/>
            <person name="Allen A.E."/>
            <person name="Amoutzias G."/>
            <person name="Anthouard V."/>
            <person name="Artiguenave F."/>
            <person name="Aury J.M."/>
            <person name="Badger J.H."/>
            <person name="Beszteri B."/>
            <person name="Billiau K."/>
            <person name="Bonnet E."/>
            <person name="Bothwell J.H."/>
            <person name="Bowler C."/>
            <person name="Boyen C."/>
            <person name="Brownlee C."/>
            <person name="Carrano C.J."/>
            <person name="Charrier B."/>
            <person name="Cho G.Y."/>
            <person name="Coelho S.M."/>
            <person name="Collen J."/>
            <person name="Corre E."/>
            <person name="Da Silva C."/>
            <person name="Delage L."/>
            <person name="Delaroque N."/>
            <person name="Dittami S.M."/>
            <person name="Doulbeau S."/>
            <person name="Elias M."/>
            <person name="Farnham G."/>
            <person name="Gachon C.M."/>
            <person name="Gschloessl B."/>
            <person name="Heesch S."/>
            <person name="Jabbari K."/>
            <person name="Jubin C."/>
            <person name="Kawai H."/>
            <person name="Kimura K."/>
            <person name="Kloareg B."/>
            <person name="Kupper F.C."/>
            <person name="Lang D."/>
            <person name="Le Bail A."/>
            <person name="Leblanc C."/>
            <person name="Lerouge P."/>
            <person name="Lohr M."/>
            <person name="Lopez P.J."/>
            <person name="Martens C."/>
            <person name="Maumus F."/>
            <person name="Michel G."/>
            <person name="Miranda-Saavedra D."/>
            <person name="Morales J."/>
            <person name="Moreau H."/>
            <person name="Motomura T."/>
            <person name="Nagasato C."/>
            <person name="Napoli C.A."/>
            <person name="Nelson D.R."/>
            <person name="Nyvall-Collen P."/>
            <person name="Peters A.F."/>
            <person name="Pommier C."/>
            <person name="Potin P."/>
            <person name="Poulain J."/>
            <person name="Quesneville H."/>
            <person name="Read B."/>
            <person name="Rensing S.A."/>
            <person name="Ritter A."/>
            <person name="Rousvoal S."/>
            <person name="Samanta M."/>
            <person name="Samson G."/>
            <person name="Schroeder D.C."/>
            <person name="Segurens B."/>
            <person name="Strittmatter M."/>
            <person name="Tonon T."/>
            <person name="Tregear J.W."/>
            <person name="Valentin K."/>
            <person name="von Dassow P."/>
            <person name="Yamagishi T."/>
            <person name="Van de Peer Y."/>
            <person name="Wincker P."/>
        </authorList>
    </citation>
    <scope>NUCLEOTIDE SEQUENCE [LARGE SCALE GENOMIC DNA]</scope>
    <source>
        <strain evidence="8">Ec32 / CCAP1310/4</strain>
    </source>
</reference>
<dbReference type="InterPro" id="IPR007621">
    <property type="entry name" value="TPM_dom"/>
</dbReference>
<dbReference type="PANTHER" id="PTHR33748">
    <property type="entry name" value="PROTEIN CBG04600"/>
    <property type="match status" value="1"/>
</dbReference>
<name>D7FR26_ECTSI</name>
<keyword evidence="8" id="KW-1185">Reference proteome</keyword>
<dbReference type="InterPro" id="IPR027370">
    <property type="entry name" value="Znf-RING_euk"/>
</dbReference>
<dbReference type="Gene3D" id="3.10.310.50">
    <property type="match status" value="1"/>
</dbReference>
<feature type="domain" description="TPM" evidence="5">
    <location>
        <begin position="36"/>
        <end position="114"/>
    </location>
</feature>
<evidence type="ECO:0000256" key="1">
    <source>
        <dbReference type="ARBA" id="ARBA00022723"/>
    </source>
</evidence>
<feature type="compositionally biased region" description="Gly residues" evidence="4">
    <location>
        <begin position="413"/>
        <end position="426"/>
    </location>
</feature>
<evidence type="ECO:0008006" key="9">
    <source>
        <dbReference type="Google" id="ProtNLM"/>
    </source>
</evidence>
<dbReference type="EMBL" id="FN648387">
    <property type="protein sequence ID" value="CBJ26093.1"/>
    <property type="molecule type" value="Genomic_DNA"/>
</dbReference>
<feature type="domain" description="Zinc finger RING-type eukaryotic" evidence="6">
    <location>
        <begin position="259"/>
        <end position="300"/>
    </location>
</feature>
<gene>
    <name evidence="7" type="ORF">Esi_0021_0014</name>
</gene>
<evidence type="ECO:0000313" key="7">
    <source>
        <dbReference type="EMBL" id="CBJ26093.1"/>
    </source>
</evidence>
<evidence type="ECO:0000256" key="2">
    <source>
        <dbReference type="ARBA" id="ARBA00022771"/>
    </source>
</evidence>
<dbReference type="Pfam" id="PF13445">
    <property type="entry name" value="zf-RING_UBOX"/>
    <property type="match status" value="1"/>
</dbReference>
<evidence type="ECO:0000259" key="5">
    <source>
        <dbReference type="Pfam" id="PF04536"/>
    </source>
</evidence>
<accession>D7FR26</accession>
<dbReference type="AlphaFoldDB" id="D7FR26"/>
<keyword evidence="1" id="KW-0479">Metal-binding</keyword>